<name>A0A2L2T077_9HYPO</name>
<evidence type="ECO:0008006" key="4">
    <source>
        <dbReference type="Google" id="ProtNLM"/>
    </source>
</evidence>
<organism evidence="2 3">
    <name type="scientific">Fusarium venenatum</name>
    <dbReference type="NCBI Taxonomy" id="56646"/>
    <lineage>
        <taxon>Eukaryota</taxon>
        <taxon>Fungi</taxon>
        <taxon>Dikarya</taxon>
        <taxon>Ascomycota</taxon>
        <taxon>Pezizomycotina</taxon>
        <taxon>Sordariomycetes</taxon>
        <taxon>Hypocreomycetidae</taxon>
        <taxon>Hypocreales</taxon>
        <taxon>Nectriaceae</taxon>
        <taxon>Fusarium</taxon>
    </lineage>
</organism>
<dbReference type="PANTHER" id="PTHR42336:SF1">
    <property type="entry name" value="ALKYL HYDROPEROXIDE REDUCTASE SUBUNIT C_ THIOL SPECIFIC ANTIOXIDANT DOMAIN-CONTAINING PROTEIN"/>
    <property type="match status" value="1"/>
</dbReference>
<protein>
    <recommendedName>
        <fullName evidence="4">Alkyl hydroperoxide reductase subunit C/ Thiol specific antioxidant domain-containing protein</fullName>
    </recommendedName>
</protein>
<dbReference type="InterPro" id="IPR032801">
    <property type="entry name" value="PXL2A/B/C"/>
</dbReference>
<dbReference type="EMBL" id="LN649229">
    <property type="protein sequence ID" value="CEI63874.1"/>
    <property type="molecule type" value="Genomic_DNA"/>
</dbReference>
<feature type="region of interest" description="Disordered" evidence="1">
    <location>
        <begin position="20"/>
        <end position="47"/>
    </location>
</feature>
<dbReference type="Proteomes" id="UP000245910">
    <property type="component" value="Chromosome I"/>
</dbReference>
<reference evidence="3" key="1">
    <citation type="submission" date="2014-10" db="EMBL/GenBank/DDBJ databases">
        <authorList>
            <person name="King R."/>
        </authorList>
    </citation>
    <scope>NUCLEOTIDE SEQUENCE [LARGE SCALE GENOMIC DNA]</scope>
    <source>
        <strain evidence="3">A3/5</strain>
    </source>
</reference>
<evidence type="ECO:0000256" key="1">
    <source>
        <dbReference type="SAM" id="MobiDB-lite"/>
    </source>
</evidence>
<evidence type="ECO:0000313" key="3">
    <source>
        <dbReference type="Proteomes" id="UP000245910"/>
    </source>
</evidence>
<accession>A0A2L2T077</accession>
<dbReference type="Pfam" id="PF13911">
    <property type="entry name" value="AhpC-TSA_2"/>
    <property type="match status" value="1"/>
</dbReference>
<feature type="region of interest" description="Disordered" evidence="1">
    <location>
        <begin position="219"/>
        <end position="246"/>
    </location>
</feature>
<evidence type="ECO:0000313" key="2">
    <source>
        <dbReference type="EMBL" id="CEI63874.1"/>
    </source>
</evidence>
<keyword evidence="3" id="KW-1185">Reference proteome</keyword>
<dbReference type="AlphaFoldDB" id="A0A2L2T077"/>
<proteinExistence type="predicted"/>
<sequence>MLSSFTTKLALKKAGIPSDILSFPTEKREPNKLRKNPPSPSENDADSSWASWMSVRSLPLTVQPWLTPPPAAASVGRVPGIGDKAPVDRTQKLRLGRRTLVVFLRCVGCALANTMNQNSNREPVAQKTFINLRTMANRYGDALTCIAVSHASEQATKKWVDLLGGAWSVRVVVDEDRALYAAWGLGTGSMWYVLNPSTQVQSWKETGWLGEKVAGAIQGKTKPKPKTTVQSVGPGEDEEDEGPLTTMGNKWQEAGAFAVDGTGTVIWGGKAARADDVMELEDGARILLA</sequence>
<dbReference type="PANTHER" id="PTHR42336">
    <property type="entry name" value="THIOREDOXIN DOMAIN-CONTAINING PROTEIN-RELATED"/>
    <property type="match status" value="1"/>
</dbReference>